<protein>
    <submittedName>
        <fullName evidence="5">Cyclin-like protein</fullName>
    </submittedName>
</protein>
<name>A0A4P9WZB3_9FUNG</name>
<feature type="non-terminal residue" evidence="5">
    <location>
        <position position="218"/>
    </location>
</feature>
<dbReference type="GO" id="GO:0006357">
    <property type="term" value="P:regulation of transcription by RNA polymerase II"/>
    <property type="evidence" value="ECO:0007669"/>
    <property type="project" value="InterPro"/>
</dbReference>
<comment type="similarity">
    <text evidence="1">Belongs to the cyclin family.</text>
</comment>
<feature type="domain" description="Cyclin-like" evidence="4">
    <location>
        <begin position="55"/>
        <end position="155"/>
    </location>
</feature>
<dbReference type="InterPro" id="IPR006671">
    <property type="entry name" value="Cyclin_N"/>
</dbReference>
<evidence type="ECO:0000313" key="5">
    <source>
        <dbReference type="EMBL" id="RKO97733.1"/>
    </source>
</evidence>
<dbReference type="InterPro" id="IPR043198">
    <property type="entry name" value="Cyclin/Ssn8"/>
</dbReference>
<sequence length="218" mass="25440">RHHEPASRTGAPLRATPPVPPDQWRFTERELAQTPSIVQGMPMEQERTYRSKACSFIFQIGTLLRVTQNVMTSATIYLHRFYMRQSFQQHQFQEVAAAAIFVASKVEEHHRRIDAVILAVARTMSKSDVLQIPEHHRETRRWNDRILFYEQHLLAMICYDLGVMLPYTPLMELCHLFNVDRDLLRSAWGLVNDSTHTVIWLIYSVNEIAAACLYLAYR</sequence>
<dbReference type="GO" id="GO:0016538">
    <property type="term" value="F:cyclin-dependent protein serine/threonine kinase regulator activity"/>
    <property type="evidence" value="ECO:0007669"/>
    <property type="project" value="InterPro"/>
</dbReference>
<dbReference type="Pfam" id="PF00134">
    <property type="entry name" value="Cyclin_N"/>
    <property type="match status" value="1"/>
</dbReference>
<keyword evidence="3" id="KW-0472">Membrane</keyword>
<keyword evidence="1" id="KW-0195">Cyclin</keyword>
<dbReference type="CDD" id="cd20546">
    <property type="entry name" value="CYCLIN_SpCG1C_ScCTK2-like_rpt2"/>
    <property type="match status" value="1"/>
</dbReference>
<organism evidence="5 6">
    <name type="scientific">Caulochytrium protostelioides</name>
    <dbReference type="NCBI Taxonomy" id="1555241"/>
    <lineage>
        <taxon>Eukaryota</taxon>
        <taxon>Fungi</taxon>
        <taxon>Fungi incertae sedis</taxon>
        <taxon>Chytridiomycota</taxon>
        <taxon>Chytridiomycota incertae sedis</taxon>
        <taxon>Chytridiomycetes</taxon>
        <taxon>Caulochytriales</taxon>
        <taxon>Caulochytriaceae</taxon>
        <taxon>Caulochytrium</taxon>
    </lineage>
</organism>
<evidence type="ECO:0000313" key="6">
    <source>
        <dbReference type="Proteomes" id="UP000268535"/>
    </source>
</evidence>
<feature type="region of interest" description="Disordered" evidence="2">
    <location>
        <begin position="1"/>
        <end position="21"/>
    </location>
</feature>
<dbReference type="InterPro" id="IPR013763">
    <property type="entry name" value="Cyclin-like_dom"/>
</dbReference>
<evidence type="ECO:0000256" key="1">
    <source>
        <dbReference type="RuleBase" id="RU000383"/>
    </source>
</evidence>
<proteinExistence type="inferred from homology"/>
<feature type="non-terminal residue" evidence="5">
    <location>
        <position position="1"/>
    </location>
</feature>
<feature type="transmembrane region" description="Helical" evidence="3">
    <location>
        <begin position="146"/>
        <end position="167"/>
    </location>
</feature>
<evidence type="ECO:0000256" key="2">
    <source>
        <dbReference type="SAM" id="MobiDB-lite"/>
    </source>
</evidence>
<dbReference type="Proteomes" id="UP000268535">
    <property type="component" value="Unassembled WGS sequence"/>
</dbReference>
<accession>A0A4P9WZB3</accession>
<keyword evidence="3" id="KW-1133">Transmembrane helix</keyword>
<evidence type="ECO:0000259" key="4">
    <source>
        <dbReference type="SMART" id="SM00385"/>
    </source>
</evidence>
<dbReference type="PANTHER" id="PTHR10026">
    <property type="entry name" value="CYCLIN"/>
    <property type="match status" value="1"/>
</dbReference>
<dbReference type="Gene3D" id="1.10.472.10">
    <property type="entry name" value="Cyclin-like"/>
    <property type="match status" value="2"/>
</dbReference>
<evidence type="ECO:0000256" key="3">
    <source>
        <dbReference type="SAM" id="Phobius"/>
    </source>
</evidence>
<dbReference type="EMBL" id="ML009180">
    <property type="protein sequence ID" value="RKO97733.1"/>
    <property type="molecule type" value="Genomic_DNA"/>
</dbReference>
<dbReference type="SMART" id="SM00385">
    <property type="entry name" value="CYCLIN"/>
    <property type="match status" value="1"/>
</dbReference>
<dbReference type="SUPFAM" id="SSF47954">
    <property type="entry name" value="Cyclin-like"/>
    <property type="match status" value="2"/>
</dbReference>
<gene>
    <name evidence="5" type="ORF">CAUPRSCDRAFT_3705</name>
</gene>
<reference evidence="6" key="1">
    <citation type="journal article" date="2018" name="Nat. Microbiol.">
        <title>Leveraging single-cell genomics to expand the fungal tree of life.</title>
        <authorList>
            <person name="Ahrendt S.R."/>
            <person name="Quandt C.A."/>
            <person name="Ciobanu D."/>
            <person name="Clum A."/>
            <person name="Salamov A."/>
            <person name="Andreopoulos B."/>
            <person name="Cheng J.F."/>
            <person name="Woyke T."/>
            <person name="Pelin A."/>
            <person name="Henrissat B."/>
            <person name="Reynolds N.K."/>
            <person name="Benny G.L."/>
            <person name="Smith M.E."/>
            <person name="James T.Y."/>
            <person name="Grigoriev I.V."/>
        </authorList>
    </citation>
    <scope>NUCLEOTIDE SEQUENCE [LARGE SCALE GENOMIC DNA]</scope>
    <source>
        <strain evidence="6">ATCC 52028</strain>
    </source>
</reference>
<dbReference type="AlphaFoldDB" id="A0A4P9WZB3"/>
<dbReference type="InterPro" id="IPR036915">
    <property type="entry name" value="Cyclin-like_sf"/>
</dbReference>
<keyword evidence="3" id="KW-0812">Transmembrane</keyword>
<feature type="transmembrane region" description="Helical" evidence="3">
    <location>
        <begin position="198"/>
        <end position="217"/>
    </location>
</feature>